<dbReference type="EMBL" id="CP000725">
    <property type="protein sequence ID" value="ABV10841.1"/>
    <property type="molecule type" value="Genomic_DNA"/>
</dbReference>
<protein>
    <recommendedName>
        <fullName evidence="3">DUF3884 family protein</fullName>
    </recommendedName>
</protein>
<keyword evidence="2" id="KW-1185">Reference proteome</keyword>
<evidence type="ECO:0000313" key="2">
    <source>
        <dbReference type="Proteomes" id="UP000001131"/>
    </source>
</evidence>
<dbReference type="RefSeq" id="WP_012130585.1">
    <property type="nucleotide sequence ID" value="NC_009785.1"/>
</dbReference>
<proteinExistence type="predicted"/>
<accession>A8AYD0</accession>
<evidence type="ECO:0008006" key="3">
    <source>
        <dbReference type="Google" id="ProtNLM"/>
    </source>
</evidence>
<reference evidence="1 2" key="1">
    <citation type="journal article" date="2007" name="J. Bacteriol.">
        <title>Genome-wide transcriptional changes in Streptococcus gordonii in response to competence signaling peptide.</title>
        <authorList>
            <person name="Vickerman M.M."/>
            <person name="Iobst S."/>
            <person name="Jesionowski A.M."/>
            <person name="Gill S.R."/>
        </authorList>
    </citation>
    <scope>NUCLEOTIDE SEQUENCE [LARGE SCALE GENOMIC DNA]</scope>
    <source>
        <strain evidence="2">Challis / ATCC 35105 / BCRC 15272 / CH1 / DL1 / V288</strain>
    </source>
</reference>
<dbReference type="Pfam" id="PF13024">
    <property type="entry name" value="DUF3884"/>
    <property type="match status" value="1"/>
</dbReference>
<dbReference type="KEGG" id="sgo:SGO_1511"/>
<name>A8AYD0_STRGC</name>
<organism evidence="1 2">
    <name type="scientific">Streptococcus gordonii (strain Challis / ATCC 35105 / BCRC 15272 / CH1 / DL1 / V288)</name>
    <dbReference type="NCBI Taxonomy" id="467705"/>
    <lineage>
        <taxon>Bacteria</taxon>
        <taxon>Bacillati</taxon>
        <taxon>Bacillota</taxon>
        <taxon>Bacilli</taxon>
        <taxon>Lactobacillales</taxon>
        <taxon>Streptococcaceae</taxon>
        <taxon>Streptococcus</taxon>
    </lineage>
</organism>
<dbReference type="STRING" id="467705.SGO_1511"/>
<dbReference type="HOGENOM" id="CLU_173362_0_0_9"/>
<evidence type="ECO:0000313" key="1">
    <source>
        <dbReference type="EMBL" id="ABV10841.1"/>
    </source>
</evidence>
<dbReference type="InterPro" id="IPR024979">
    <property type="entry name" value="DUF3884"/>
</dbReference>
<gene>
    <name evidence="1" type="ordered locus">SGO_1511</name>
</gene>
<dbReference type="AlphaFoldDB" id="A8AYD0"/>
<dbReference type="Proteomes" id="UP000001131">
    <property type="component" value="Chromosome"/>
</dbReference>
<sequence length="93" mass="10922">MLEKTKSLLKAVPDSLYKKVYIINFERCSQVPRIKETDLIPIGDWFVSEGLEWICHSKLTIDSFQYMFLSLVEESDRSLVSFDVDIIPYKKDK</sequence>